<dbReference type="PANTHER" id="PTHR24126">
    <property type="entry name" value="ANKYRIN REPEAT, PH AND SEC7 DOMAIN CONTAINING PROTEIN SECG-RELATED"/>
    <property type="match status" value="1"/>
</dbReference>
<keyword evidence="1" id="KW-0677">Repeat</keyword>
<dbReference type="Gene3D" id="1.25.40.20">
    <property type="entry name" value="Ankyrin repeat-containing domain"/>
    <property type="match status" value="1"/>
</dbReference>
<dbReference type="Pfam" id="PF12796">
    <property type="entry name" value="Ank_2"/>
    <property type="match status" value="1"/>
</dbReference>
<dbReference type="Proteomes" id="UP000796880">
    <property type="component" value="Unassembled WGS sequence"/>
</dbReference>
<reference evidence="5" key="1">
    <citation type="submission" date="2020-03" db="EMBL/GenBank/DDBJ databases">
        <title>A high-quality chromosome-level genome assembly of a woody plant with both climbing and erect habits, Rhamnella rubrinervis.</title>
        <authorList>
            <person name="Lu Z."/>
            <person name="Yang Y."/>
            <person name="Zhu X."/>
            <person name="Sun Y."/>
        </authorList>
    </citation>
    <scope>NUCLEOTIDE SEQUENCE</scope>
    <source>
        <strain evidence="5">BYM</strain>
        <tissue evidence="5">Leaf</tissue>
    </source>
</reference>
<dbReference type="PROSITE" id="PS50088">
    <property type="entry name" value="ANK_REPEAT"/>
    <property type="match status" value="2"/>
</dbReference>
<feature type="compositionally biased region" description="Polar residues" evidence="4">
    <location>
        <begin position="522"/>
        <end position="534"/>
    </location>
</feature>
<dbReference type="InterPro" id="IPR036770">
    <property type="entry name" value="Ankyrin_rpt-contain_sf"/>
</dbReference>
<evidence type="ECO:0000313" key="5">
    <source>
        <dbReference type="EMBL" id="KAF3444496.1"/>
    </source>
</evidence>
<dbReference type="EMBL" id="VOIH02000006">
    <property type="protein sequence ID" value="KAF3444496.1"/>
    <property type="molecule type" value="Genomic_DNA"/>
</dbReference>
<accession>A0A8K0H2D7</accession>
<sequence>MPPTYFPLRWESTGDQWWYASPIDWAAANGHYDLVRELLKIDSNHLIKLTSLRRIRRLETVWDDEAQFDDVAKCRSKVARKLLLQCESKRGKNSLIRAGYGGWLIYTAASAGDLGFVQELVERNPLLVFGEGEYGVTDILYAAARSKNCEVFRLLFDFAASPRFMTGKGGELEEHIGEIPSVYKWEMINRAVHAAARGGNLTILEELLANCSDVLAYKDVQGSTILHAAAGRGQVEVLKYLTAYFDIINSTDHQGNTALHVAACRGQLAAVEALIAASPSLVHSKNNAGETFLHKAISGFQTPDFRRLDRQIELLKKLVSGKVFNIQDIINAKNKEERTALHMAIIGNVHSDLVQLLMTAHSINVNARDAEGMTPLDYLRQRPRSASSDILIRQLISAGGIFGCQDYNTRKVIAFRLKMQGSGSSPGTSFRISDAEIFLYTGIENASDTSANHQGSPENMSSSSVELSLDDTSNENHQRTSISSKPGSVNHAAQRLKRVLHWPRIKEKRPQRLKKSADEGSTESNKIKNSSDGTTPAPLRQRFSKPSSLPSHKRTLSVRSNQSSPSAKKKFASGLRHGVMQAMPHITVPGRSRSSSFSKSSISSPTSLEKQKGICIENDIAGPSRSNPEVVDEVTPNLMKQGTGNKGLRSQYFCFGASGLSVKTPVSRHNQNQSYKRPVPSVA</sequence>
<feature type="compositionally biased region" description="Low complexity" evidence="4">
    <location>
        <begin position="592"/>
        <end position="607"/>
    </location>
</feature>
<dbReference type="OrthoDB" id="5314041at2759"/>
<feature type="region of interest" description="Disordered" evidence="4">
    <location>
        <begin position="586"/>
        <end position="610"/>
    </location>
</feature>
<dbReference type="PANTHER" id="PTHR24126:SF40">
    <property type="entry name" value="ANKYRIN REPEAT FAMILY PROTEIN"/>
    <property type="match status" value="1"/>
</dbReference>
<feature type="region of interest" description="Disordered" evidence="4">
    <location>
        <begin position="662"/>
        <end position="683"/>
    </location>
</feature>
<dbReference type="Pfam" id="PF13857">
    <property type="entry name" value="Ank_5"/>
    <property type="match status" value="1"/>
</dbReference>
<dbReference type="InterPro" id="IPR002110">
    <property type="entry name" value="Ankyrin_rpt"/>
</dbReference>
<feature type="compositionally biased region" description="Polar residues" evidence="4">
    <location>
        <begin position="557"/>
        <end position="566"/>
    </location>
</feature>
<name>A0A8K0H2D7_9ROSA</name>
<organism evidence="5 6">
    <name type="scientific">Rhamnella rubrinervis</name>
    <dbReference type="NCBI Taxonomy" id="2594499"/>
    <lineage>
        <taxon>Eukaryota</taxon>
        <taxon>Viridiplantae</taxon>
        <taxon>Streptophyta</taxon>
        <taxon>Embryophyta</taxon>
        <taxon>Tracheophyta</taxon>
        <taxon>Spermatophyta</taxon>
        <taxon>Magnoliopsida</taxon>
        <taxon>eudicotyledons</taxon>
        <taxon>Gunneridae</taxon>
        <taxon>Pentapetalae</taxon>
        <taxon>rosids</taxon>
        <taxon>fabids</taxon>
        <taxon>Rosales</taxon>
        <taxon>Rhamnaceae</taxon>
        <taxon>rhamnoid group</taxon>
        <taxon>Rhamneae</taxon>
        <taxon>Rhamnella</taxon>
    </lineage>
</organism>
<evidence type="ECO:0000313" key="6">
    <source>
        <dbReference type="Proteomes" id="UP000796880"/>
    </source>
</evidence>
<feature type="compositionally biased region" description="Basic and acidic residues" evidence="4">
    <location>
        <begin position="504"/>
        <end position="518"/>
    </location>
</feature>
<dbReference type="SUPFAM" id="SSF48403">
    <property type="entry name" value="Ankyrin repeat"/>
    <property type="match status" value="1"/>
</dbReference>
<feature type="compositionally biased region" description="Basic residues" evidence="4">
    <location>
        <begin position="494"/>
        <end position="503"/>
    </location>
</feature>
<feature type="compositionally biased region" description="Polar residues" evidence="4">
    <location>
        <begin position="448"/>
        <end position="466"/>
    </location>
</feature>
<feature type="repeat" description="ANK" evidence="3">
    <location>
        <begin position="254"/>
        <end position="286"/>
    </location>
</feature>
<comment type="caution">
    <text evidence="5">The sequence shown here is derived from an EMBL/GenBank/DDBJ whole genome shotgun (WGS) entry which is preliminary data.</text>
</comment>
<protein>
    <submittedName>
        <fullName evidence="5">Uncharacterized protein</fullName>
    </submittedName>
</protein>
<gene>
    <name evidence="5" type="ORF">FNV43_RR14188</name>
</gene>
<dbReference type="SMART" id="SM00248">
    <property type="entry name" value="ANK"/>
    <property type="match status" value="9"/>
</dbReference>
<feature type="repeat" description="ANK" evidence="3">
    <location>
        <begin position="221"/>
        <end position="253"/>
    </location>
</feature>
<keyword evidence="6" id="KW-1185">Reference proteome</keyword>
<dbReference type="AlphaFoldDB" id="A0A8K0H2D7"/>
<keyword evidence="2 3" id="KW-0040">ANK repeat</keyword>
<evidence type="ECO:0000256" key="4">
    <source>
        <dbReference type="SAM" id="MobiDB-lite"/>
    </source>
</evidence>
<evidence type="ECO:0000256" key="3">
    <source>
        <dbReference type="PROSITE-ProRule" id="PRU00023"/>
    </source>
</evidence>
<proteinExistence type="predicted"/>
<evidence type="ECO:0000256" key="2">
    <source>
        <dbReference type="ARBA" id="ARBA00023043"/>
    </source>
</evidence>
<evidence type="ECO:0000256" key="1">
    <source>
        <dbReference type="ARBA" id="ARBA00022737"/>
    </source>
</evidence>
<feature type="region of interest" description="Disordered" evidence="4">
    <location>
        <begin position="448"/>
        <end position="572"/>
    </location>
</feature>
<dbReference type="PROSITE" id="PS50297">
    <property type="entry name" value="ANK_REP_REGION"/>
    <property type="match status" value="2"/>
</dbReference>